<organism evidence="1">
    <name type="scientific">Candidatus Moduliflexus flocculans</name>
    <dbReference type="NCBI Taxonomy" id="1499966"/>
    <lineage>
        <taxon>Bacteria</taxon>
        <taxon>Candidatus Moduliflexota</taxon>
        <taxon>Candidatus Moduliflexia</taxon>
        <taxon>Candidatus Moduliflexales</taxon>
        <taxon>Candidatus Moduliflexaceae</taxon>
    </lineage>
</organism>
<reference evidence="1" key="1">
    <citation type="journal article" date="2015" name="PeerJ">
        <title>First genomic representation of candidate bacterial phylum KSB3 points to enhanced environmental sensing as a trigger of wastewater bulking.</title>
        <authorList>
            <person name="Sekiguchi Y."/>
            <person name="Ohashi A."/>
            <person name="Parks D.H."/>
            <person name="Yamauchi T."/>
            <person name="Tyson G.W."/>
            <person name="Hugenholtz P."/>
        </authorList>
    </citation>
    <scope>NUCLEOTIDE SEQUENCE [LARGE SCALE GENOMIC DNA]</scope>
</reference>
<accession>A0A0S6VTR6</accession>
<gene>
    <name evidence="1" type="ORF">U14_02075</name>
</gene>
<proteinExistence type="predicted"/>
<evidence type="ECO:0000313" key="2">
    <source>
        <dbReference type="Proteomes" id="UP000030700"/>
    </source>
</evidence>
<dbReference type="STRING" id="1499966.U14_02075"/>
<dbReference type="Proteomes" id="UP000030700">
    <property type="component" value="Unassembled WGS sequence"/>
</dbReference>
<sequence length="50" mass="5866">MLRRHIPEMPLYSTISPSERMAMTPFLAYFLQSQYLINSFLDAISLWADV</sequence>
<name>A0A0S6VTR6_9BACT</name>
<dbReference type="EMBL" id="DF820456">
    <property type="protein sequence ID" value="GAK50834.1"/>
    <property type="molecule type" value="Genomic_DNA"/>
</dbReference>
<dbReference type="AlphaFoldDB" id="A0A0S6VTR6"/>
<evidence type="ECO:0000313" key="1">
    <source>
        <dbReference type="EMBL" id="GAK50834.1"/>
    </source>
</evidence>
<dbReference type="HOGENOM" id="CLU_3114900_0_0_0"/>
<keyword evidence="2" id="KW-1185">Reference proteome</keyword>
<protein>
    <submittedName>
        <fullName evidence="1">Uncharacterized protein</fullName>
    </submittedName>
</protein>